<reference evidence="2 3" key="1">
    <citation type="submission" date="2019-12" db="EMBL/GenBank/DDBJ databases">
        <authorList>
            <person name="Alioto T."/>
            <person name="Alioto T."/>
            <person name="Gomez Garrido J."/>
        </authorList>
    </citation>
    <scope>NUCLEOTIDE SEQUENCE [LARGE SCALE GENOMIC DNA]</scope>
</reference>
<evidence type="ECO:0000313" key="3">
    <source>
        <dbReference type="Proteomes" id="UP000594638"/>
    </source>
</evidence>
<name>A0A8S0TFK2_OLEEU</name>
<dbReference type="Proteomes" id="UP000594638">
    <property type="component" value="Unassembled WGS sequence"/>
</dbReference>
<dbReference type="Gramene" id="OE9A105870T1">
    <property type="protein sequence ID" value="OE9A105870C1"/>
    <property type="gene ID" value="OE9A105870"/>
</dbReference>
<accession>A0A8S0TFK2</accession>
<evidence type="ECO:0000256" key="1">
    <source>
        <dbReference type="SAM" id="MobiDB-lite"/>
    </source>
</evidence>
<protein>
    <submittedName>
        <fullName evidence="2">Uncharacterized protein</fullName>
    </submittedName>
</protein>
<gene>
    <name evidence="2" type="ORF">OLEA9_A105870</name>
</gene>
<dbReference type="AlphaFoldDB" id="A0A8S0TFK2"/>
<evidence type="ECO:0000313" key="2">
    <source>
        <dbReference type="EMBL" id="CAA3004123.1"/>
    </source>
</evidence>
<comment type="caution">
    <text evidence="2">The sequence shown here is derived from an EMBL/GenBank/DDBJ whole genome shotgun (WGS) entry which is preliminary data.</text>
</comment>
<keyword evidence="3" id="KW-1185">Reference proteome</keyword>
<dbReference type="EMBL" id="CACTIH010006099">
    <property type="protein sequence ID" value="CAA3004123.1"/>
    <property type="molecule type" value="Genomic_DNA"/>
</dbReference>
<feature type="region of interest" description="Disordered" evidence="1">
    <location>
        <begin position="20"/>
        <end position="42"/>
    </location>
</feature>
<sequence>MMKNPRPMMPWVEGEQFCDEADSSRGDDLDVNDTMGSSHDKHCPFPTCGHTGEYRRF</sequence>
<organism evidence="2 3">
    <name type="scientific">Olea europaea subsp. europaea</name>
    <dbReference type="NCBI Taxonomy" id="158383"/>
    <lineage>
        <taxon>Eukaryota</taxon>
        <taxon>Viridiplantae</taxon>
        <taxon>Streptophyta</taxon>
        <taxon>Embryophyta</taxon>
        <taxon>Tracheophyta</taxon>
        <taxon>Spermatophyta</taxon>
        <taxon>Magnoliopsida</taxon>
        <taxon>eudicotyledons</taxon>
        <taxon>Gunneridae</taxon>
        <taxon>Pentapetalae</taxon>
        <taxon>asterids</taxon>
        <taxon>lamiids</taxon>
        <taxon>Lamiales</taxon>
        <taxon>Oleaceae</taxon>
        <taxon>Oleeae</taxon>
        <taxon>Olea</taxon>
    </lineage>
</organism>
<proteinExistence type="predicted"/>